<keyword evidence="15" id="KW-1185">Reference proteome</keyword>
<keyword evidence="7" id="KW-0496">Mitochondrion</keyword>
<evidence type="ECO:0000313" key="15">
    <source>
        <dbReference type="Proteomes" id="UP001322138"/>
    </source>
</evidence>
<name>A0ABR0FQC2_9PEZI</name>
<dbReference type="EMBL" id="JAFFGZ010000004">
    <property type="protein sequence ID" value="KAK4646148.1"/>
    <property type="molecule type" value="Genomic_DNA"/>
</dbReference>
<dbReference type="RefSeq" id="XP_062735124.1">
    <property type="nucleotide sequence ID" value="XM_062876526.1"/>
</dbReference>
<evidence type="ECO:0000256" key="3">
    <source>
        <dbReference type="ARBA" id="ARBA00022692"/>
    </source>
</evidence>
<evidence type="ECO:0000256" key="1">
    <source>
        <dbReference type="ARBA" id="ARBA00004448"/>
    </source>
</evidence>
<keyword evidence="6 12" id="KW-1133">Transmembrane helix</keyword>
<evidence type="ECO:0000256" key="12">
    <source>
        <dbReference type="SAM" id="Phobius"/>
    </source>
</evidence>
<comment type="similarity">
    <text evidence="2 9">Belongs to the OXA1/ALB3/YidC family.</text>
</comment>
<dbReference type="Proteomes" id="UP001322138">
    <property type="component" value="Unassembled WGS sequence"/>
</dbReference>
<keyword evidence="8 12" id="KW-0472">Membrane</keyword>
<dbReference type="GeneID" id="87896008"/>
<dbReference type="PANTHER" id="PTHR12428:SF66">
    <property type="entry name" value="MITOCHONDRIAL INNER MEMBRANE PROTEIN OXA1L"/>
    <property type="match status" value="1"/>
</dbReference>
<sequence>MPSSFCRLSLRTCSGLGSAPSGVDQLWGQCDQGGHQPNLCRVRQRNVPKKKVTATFRRRFWSLPRCGNHRDKMLPSRGLLRSSPSLGLARKSSSSRISTRQFGTTLRSNGSLPQTPRTVLSGSRIGGPAAFTAVRYASTQPAVAPTPAPAAAAAPVVDPIASPSVLSDIDTTPVSLSGSDLLNMPEQIGFLKNLGLDYGFGPTALMEWILEHTYIYTGLPWWASIGLVSLAIRAVLVKPMFTAAEMAQKLQDLKRDPKYEQLEKEVMSAFQGGQADQYAMLDKRNKMKAMRRAVGYKMLPASIPALVQIPVGFGMFRLIRGMADLPVPSMETGGALWFNDLTVSDPLFILPIVGAGLMIASMRVPLPYMASSQQGTMKIMTMVAAPITLGVSIFLPAGLQLYFAISTFLQFGQQWLTYQNWFRKMIGLRPVVFGGHHRTPIGGAYQAPRTLDTKGTVVPQKETLFESLKSTKAAAQQKLEQWQDNSTNKATFAKAQEYEAKRALEEKERLLARRNRKRARGQEE</sequence>
<dbReference type="PANTHER" id="PTHR12428">
    <property type="entry name" value="OXA1"/>
    <property type="match status" value="1"/>
</dbReference>
<evidence type="ECO:0000256" key="5">
    <source>
        <dbReference type="ARBA" id="ARBA00022946"/>
    </source>
</evidence>
<evidence type="ECO:0000259" key="13">
    <source>
        <dbReference type="Pfam" id="PF02096"/>
    </source>
</evidence>
<proteinExistence type="inferred from homology"/>
<evidence type="ECO:0000256" key="7">
    <source>
        <dbReference type="ARBA" id="ARBA00023128"/>
    </source>
</evidence>
<feature type="transmembrane region" description="Helical" evidence="12">
    <location>
        <begin position="294"/>
        <end position="319"/>
    </location>
</feature>
<feature type="domain" description="Membrane insertase YidC/Oxa/ALB C-terminal" evidence="13">
    <location>
        <begin position="221"/>
        <end position="418"/>
    </location>
</feature>
<dbReference type="Pfam" id="PF02096">
    <property type="entry name" value="60KD_IMP"/>
    <property type="match status" value="1"/>
</dbReference>
<protein>
    <recommendedName>
        <fullName evidence="13">Membrane insertase YidC/Oxa/ALB C-terminal domain-containing protein</fullName>
    </recommendedName>
</protein>
<evidence type="ECO:0000256" key="9">
    <source>
        <dbReference type="RuleBase" id="RU003945"/>
    </source>
</evidence>
<evidence type="ECO:0000256" key="8">
    <source>
        <dbReference type="ARBA" id="ARBA00023136"/>
    </source>
</evidence>
<feature type="coiled-coil region" evidence="10">
    <location>
        <begin position="465"/>
        <end position="524"/>
    </location>
</feature>
<comment type="subcellular location">
    <subcellularLocation>
        <location evidence="9">Membrane</location>
        <topology evidence="9">Multi-pass membrane protein</topology>
    </subcellularLocation>
    <subcellularLocation>
        <location evidence="1">Mitochondrion inner membrane</location>
        <topology evidence="1">Multi-pass membrane protein</topology>
    </subcellularLocation>
</comment>
<feature type="transmembrane region" description="Helical" evidence="12">
    <location>
        <begin position="219"/>
        <end position="236"/>
    </location>
</feature>
<dbReference type="CDD" id="cd20069">
    <property type="entry name" value="5TM_Oxa1-like"/>
    <property type="match status" value="1"/>
</dbReference>
<keyword evidence="3 9" id="KW-0812">Transmembrane</keyword>
<feature type="transmembrane region" description="Helical" evidence="12">
    <location>
        <begin position="378"/>
        <end position="395"/>
    </location>
</feature>
<reference evidence="14 15" key="1">
    <citation type="journal article" date="2023" name="bioRxiv">
        <title>High-quality genome assemblies of four members of thePodospora anserinaspecies complex.</title>
        <authorList>
            <person name="Ament-Velasquez S.L."/>
            <person name="Vogan A.A."/>
            <person name="Wallerman O."/>
            <person name="Hartmann F."/>
            <person name="Gautier V."/>
            <person name="Silar P."/>
            <person name="Giraud T."/>
            <person name="Johannesson H."/>
        </authorList>
    </citation>
    <scope>NUCLEOTIDE SEQUENCE [LARGE SCALE GENOMIC DNA]</scope>
    <source>
        <strain evidence="14 15">CBS 112042</strain>
    </source>
</reference>
<feature type="region of interest" description="Disordered" evidence="11">
    <location>
        <begin position="72"/>
        <end position="119"/>
    </location>
</feature>
<evidence type="ECO:0000256" key="4">
    <source>
        <dbReference type="ARBA" id="ARBA00022792"/>
    </source>
</evidence>
<accession>A0ABR0FQC2</accession>
<keyword evidence="5" id="KW-0809">Transit peptide</keyword>
<evidence type="ECO:0000313" key="14">
    <source>
        <dbReference type="EMBL" id="KAK4646148.1"/>
    </source>
</evidence>
<comment type="caution">
    <text evidence="14">The sequence shown here is derived from an EMBL/GenBank/DDBJ whole genome shotgun (WGS) entry which is preliminary data.</text>
</comment>
<feature type="compositionally biased region" description="Polar residues" evidence="11">
    <location>
        <begin position="91"/>
        <end position="119"/>
    </location>
</feature>
<feature type="compositionally biased region" description="Low complexity" evidence="11">
    <location>
        <begin position="75"/>
        <end position="88"/>
    </location>
</feature>
<keyword evidence="4" id="KW-0999">Mitochondrion inner membrane</keyword>
<evidence type="ECO:0000256" key="11">
    <source>
        <dbReference type="SAM" id="MobiDB-lite"/>
    </source>
</evidence>
<organism evidence="14 15">
    <name type="scientific">Podospora bellae-mahoneyi</name>
    <dbReference type="NCBI Taxonomy" id="2093777"/>
    <lineage>
        <taxon>Eukaryota</taxon>
        <taxon>Fungi</taxon>
        <taxon>Dikarya</taxon>
        <taxon>Ascomycota</taxon>
        <taxon>Pezizomycotina</taxon>
        <taxon>Sordariomycetes</taxon>
        <taxon>Sordariomycetidae</taxon>
        <taxon>Sordariales</taxon>
        <taxon>Podosporaceae</taxon>
        <taxon>Podospora</taxon>
    </lineage>
</organism>
<feature type="transmembrane region" description="Helical" evidence="12">
    <location>
        <begin position="347"/>
        <end position="366"/>
    </location>
</feature>
<gene>
    <name evidence="14" type="ORF">QC761_207800</name>
</gene>
<dbReference type="InterPro" id="IPR028055">
    <property type="entry name" value="YidC/Oxa/ALB_C"/>
</dbReference>
<dbReference type="InterPro" id="IPR001708">
    <property type="entry name" value="YidC/ALB3/OXA1/COX18"/>
</dbReference>
<evidence type="ECO:0000256" key="10">
    <source>
        <dbReference type="SAM" id="Coils"/>
    </source>
</evidence>
<evidence type="ECO:0000256" key="6">
    <source>
        <dbReference type="ARBA" id="ARBA00022989"/>
    </source>
</evidence>
<evidence type="ECO:0000256" key="2">
    <source>
        <dbReference type="ARBA" id="ARBA00009877"/>
    </source>
</evidence>
<keyword evidence="10" id="KW-0175">Coiled coil</keyword>